<keyword evidence="2" id="KW-1185">Reference proteome</keyword>
<dbReference type="RefSeq" id="WP_110380691.1">
    <property type="nucleotide sequence ID" value="NZ_CP029288.2"/>
</dbReference>
<dbReference type="NCBIfam" id="NF009627">
    <property type="entry name" value="PRK13149.1-1"/>
    <property type="match status" value="1"/>
</dbReference>
<dbReference type="Proteomes" id="UP000248410">
    <property type="component" value="Chromosome"/>
</dbReference>
<dbReference type="InterPro" id="IPR038664">
    <property type="entry name" value="Gar1/Naf1_Cbf5-bd_sf"/>
</dbReference>
<proteinExistence type="predicted"/>
<reference evidence="1 2" key="1">
    <citation type="submission" date="2018-05" db="EMBL/GenBank/DDBJ databases">
        <title>Complete Genome Sequences of Extremely Thermoacidophilic, Metal-Mobilizing Type-Strain Members of the Archaeal Family Sulfolobaceae: Acidianus brierleyi DSM-1651T, Acidianus sulfidivorans DSM-18786T, Metallosphaera hakonensis DSM-7519T, and Metallosphaera prunae DSM-10039T.</title>
        <authorList>
            <person name="Counts J.A."/>
            <person name="Kelly R.M."/>
        </authorList>
    </citation>
    <scope>NUCLEOTIDE SEQUENCE [LARGE SCALE GENOMIC DNA]</scope>
    <source>
        <strain evidence="1 2">JP7</strain>
    </source>
</reference>
<dbReference type="KEGG" id="asul:DFR86_09745"/>
<sequence length="90" mass="10421">MTKVKIIRLGSFQKIVLKDKWLLKIESNTNYTKSDVIGRIVLDEKRKRIGKVLDIIGNINSPYALVMPFPNAKPSNEVYVEIVEHRGKRR</sequence>
<dbReference type="GeneID" id="36838252"/>
<dbReference type="EMBL" id="CP029288">
    <property type="protein sequence ID" value="AWR97801.1"/>
    <property type="molecule type" value="Genomic_DNA"/>
</dbReference>
<name>A0A2U9IP69_9CREN</name>
<dbReference type="Gene3D" id="2.40.10.230">
    <property type="entry name" value="Probable tRNA pseudouridine synthase domain"/>
    <property type="match status" value="1"/>
</dbReference>
<dbReference type="SUPFAM" id="SSF50447">
    <property type="entry name" value="Translation proteins"/>
    <property type="match status" value="1"/>
</dbReference>
<dbReference type="AlphaFoldDB" id="A0A2U9IP69"/>
<evidence type="ECO:0000313" key="1">
    <source>
        <dbReference type="EMBL" id="AWR97801.1"/>
    </source>
</evidence>
<dbReference type="OrthoDB" id="60264at2157"/>
<protein>
    <submittedName>
        <fullName evidence="1">H/ACA RNA-protein complex protein Gar1</fullName>
    </submittedName>
</protein>
<dbReference type="InterPro" id="IPR009000">
    <property type="entry name" value="Transl_B-barrel_sf"/>
</dbReference>
<organism evidence="1 2">
    <name type="scientific">Acidianus sulfidivorans JP7</name>
    <dbReference type="NCBI Taxonomy" id="619593"/>
    <lineage>
        <taxon>Archaea</taxon>
        <taxon>Thermoproteota</taxon>
        <taxon>Thermoprotei</taxon>
        <taxon>Sulfolobales</taxon>
        <taxon>Sulfolobaceae</taxon>
        <taxon>Acidianus</taxon>
    </lineage>
</organism>
<accession>A0A2U9IP69</accession>
<evidence type="ECO:0000313" key="2">
    <source>
        <dbReference type="Proteomes" id="UP000248410"/>
    </source>
</evidence>
<gene>
    <name evidence="1" type="ORF">DFR86_09745</name>
</gene>